<dbReference type="AlphaFoldDB" id="A0A9P8CAW1"/>
<gene>
    <name evidence="1" type="ORF">BJ878DRAFT_526633</name>
</gene>
<dbReference type="EMBL" id="MU254479">
    <property type="protein sequence ID" value="KAG9240343.1"/>
    <property type="molecule type" value="Genomic_DNA"/>
</dbReference>
<protein>
    <submittedName>
        <fullName evidence="1">Uncharacterized protein</fullName>
    </submittedName>
</protein>
<organism evidence="1 2">
    <name type="scientific">Calycina marina</name>
    <dbReference type="NCBI Taxonomy" id="1763456"/>
    <lineage>
        <taxon>Eukaryota</taxon>
        <taxon>Fungi</taxon>
        <taxon>Dikarya</taxon>
        <taxon>Ascomycota</taxon>
        <taxon>Pezizomycotina</taxon>
        <taxon>Leotiomycetes</taxon>
        <taxon>Helotiales</taxon>
        <taxon>Pezizellaceae</taxon>
        <taxon>Calycina</taxon>
    </lineage>
</organism>
<dbReference type="Proteomes" id="UP000887226">
    <property type="component" value="Unassembled WGS sequence"/>
</dbReference>
<sequence>MKAKIAATRFESSLDYNSSSADVERSFGTLFDTLLSAPTNNDLNHHLFSREFLLNEVLCSLESLRDSITGLPALLDAIDSLVTLHNAQSEIQDNSHLQPESLKPLKLMLFRLPIQFIPIINTHPAIMLFMAHLHVVVLFIQPLADQNHAGFYSLNVAPIQAFYEEITLRVDIERRTGETSSRYEDALMLIEFHLTAIRAFQWMLNHLPHRQNESNSSRVNWIHFPQLNVCSCCKH</sequence>
<accession>A0A9P8CAW1</accession>
<reference evidence="1" key="1">
    <citation type="journal article" date="2021" name="IMA Fungus">
        <title>Genomic characterization of three marine fungi, including Emericellopsis atlantica sp. nov. with signatures of a generalist lifestyle and marine biomass degradation.</title>
        <authorList>
            <person name="Hagestad O.C."/>
            <person name="Hou L."/>
            <person name="Andersen J.H."/>
            <person name="Hansen E.H."/>
            <person name="Altermark B."/>
            <person name="Li C."/>
            <person name="Kuhnert E."/>
            <person name="Cox R.J."/>
            <person name="Crous P.W."/>
            <person name="Spatafora J.W."/>
            <person name="Lail K."/>
            <person name="Amirebrahimi M."/>
            <person name="Lipzen A."/>
            <person name="Pangilinan J."/>
            <person name="Andreopoulos W."/>
            <person name="Hayes R.D."/>
            <person name="Ng V."/>
            <person name="Grigoriev I.V."/>
            <person name="Jackson S.A."/>
            <person name="Sutton T.D.S."/>
            <person name="Dobson A.D.W."/>
            <person name="Rama T."/>
        </authorList>
    </citation>
    <scope>NUCLEOTIDE SEQUENCE</scope>
    <source>
        <strain evidence="1">TRa3180A</strain>
    </source>
</reference>
<comment type="caution">
    <text evidence="1">The sequence shown here is derived from an EMBL/GenBank/DDBJ whole genome shotgun (WGS) entry which is preliminary data.</text>
</comment>
<name>A0A9P8CAW1_9HELO</name>
<evidence type="ECO:0000313" key="2">
    <source>
        <dbReference type="Proteomes" id="UP000887226"/>
    </source>
</evidence>
<dbReference type="OrthoDB" id="4491390at2759"/>
<keyword evidence="2" id="KW-1185">Reference proteome</keyword>
<proteinExistence type="predicted"/>
<evidence type="ECO:0000313" key="1">
    <source>
        <dbReference type="EMBL" id="KAG9240343.1"/>
    </source>
</evidence>